<accession>A0A4P7P1C7</accession>
<dbReference type="PANTHER" id="PTHR10625">
    <property type="entry name" value="HISTONE DEACETYLASE HDAC1-RELATED"/>
    <property type="match status" value="1"/>
</dbReference>
<comment type="similarity">
    <text evidence="1">Belongs to the histone deacetylase family.</text>
</comment>
<dbReference type="PANTHER" id="PTHR10625:SF10">
    <property type="entry name" value="HISTONE DEACETYLASE HDAC1"/>
    <property type="match status" value="1"/>
</dbReference>
<evidence type="ECO:0000256" key="1">
    <source>
        <dbReference type="ARBA" id="ARBA00005947"/>
    </source>
</evidence>
<dbReference type="GO" id="GO:0040029">
    <property type="term" value="P:epigenetic regulation of gene expression"/>
    <property type="evidence" value="ECO:0007669"/>
    <property type="project" value="TreeGrafter"/>
</dbReference>
<evidence type="ECO:0000259" key="2">
    <source>
        <dbReference type="Pfam" id="PF00850"/>
    </source>
</evidence>
<dbReference type="InterPro" id="IPR023801">
    <property type="entry name" value="His_deacetylse_dom"/>
</dbReference>
<dbReference type="RefSeq" id="WP_135796408.1">
    <property type="nucleotide sequence ID" value="NZ_CP032096.1"/>
</dbReference>
<dbReference type="PROSITE" id="PS51318">
    <property type="entry name" value="TAT"/>
    <property type="match status" value="1"/>
</dbReference>
<evidence type="ECO:0000313" key="3">
    <source>
        <dbReference type="EMBL" id="QBZ83816.1"/>
    </source>
</evidence>
<dbReference type="SUPFAM" id="SSF52768">
    <property type="entry name" value="Arginase/deacetylase"/>
    <property type="match status" value="1"/>
</dbReference>
<keyword evidence="3" id="KW-0378">Hydrolase</keyword>
<sequence length="379" mass="41895">MSSRREFIKNLLALSALSSSSLSTVSFGKATRPGRFSTGVVLDPLFFKHDMADHPENAQRLVAINNEMEKQDIWSQLTPVESRLATNEELLLAHTQSYIDEIEILSESGGGFYEPYQGDTYLNTSSFDAAKMAAGSNINLNLAIYDRKIDHGFALLRPPGHHALQNKAMGFCIFNSDIIAARALQKYRGVKRIAIIDFDVHHGNGTQDLSDNDPSIMAVSIHQHPFWPMTGGHTFTGKDNAKGTVVNCPFPKGAGDQTYLNVYDQVIHPKLEAFKPEHIIVFAGYDAHWQDPLAEHQVSVTGFNQLVEKCLNSAKELCGGRISFSLGGGYNLEPLAKCAVGTFHTLLNNPEKNIDPIGKAPTPEVNYQQRINELVTYHL</sequence>
<protein>
    <submittedName>
        <fullName evidence="3">Histone deacetylase-like amidohydrolase</fullName>
        <ecNumber evidence="3">3.5.1.-</ecNumber>
    </submittedName>
</protein>
<gene>
    <name evidence="3" type="primary">hdaH_2</name>
    <name evidence="3" type="ORF">GHNINEIG_01883</name>
</gene>
<dbReference type="EMBL" id="CP032096">
    <property type="protein sequence ID" value="QBZ83816.1"/>
    <property type="molecule type" value="Genomic_DNA"/>
</dbReference>
<dbReference type="PRINTS" id="PR01270">
    <property type="entry name" value="HDASUPER"/>
</dbReference>
<organism evidence="3 4">
    <name type="scientific">Hydrogenovibrio crunogenus</name>
    <dbReference type="NCBI Taxonomy" id="39765"/>
    <lineage>
        <taxon>Bacteria</taxon>
        <taxon>Pseudomonadati</taxon>
        <taxon>Pseudomonadota</taxon>
        <taxon>Gammaproteobacteria</taxon>
        <taxon>Thiotrichales</taxon>
        <taxon>Piscirickettsiaceae</taxon>
        <taxon>Hydrogenovibrio</taxon>
    </lineage>
</organism>
<dbReference type="InterPro" id="IPR006311">
    <property type="entry name" value="TAT_signal"/>
</dbReference>
<feature type="domain" description="Histone deacetylase" evidence="2">
    <location>
        <begin position="54"/>
        <end position="344"/>
    </location>
</feature>
<dbReference type="Gene3D" id="3.40.800.20">
    <property type="entry name" value="Histone deacetylase domain"/>
    <property type="match status" value="1"/>
</dbReference>
<dbReference type="InterPro" id="IPR000286">
    <property type="entry name" value="HDACs"/>
</dbReference>
<name>A0A4P7P1C7_9GAMM</name>
<reference evidence="3 4" key="1">
    <citation type="submission" date="2018-08" db="EMBL/GenBank/DDBJ databases">
        <title>Horizontal acquisition of hydrogen conversion ability and other habitat adaptations in Hydrogenovibrio crunogenus strains.</title>
        <authorList>
            <person name="Gonnella G."/>
            <person name="Adam N."/>
            <person name="Perner M."/>
        </authorList>
    </citation>
    <scope>NUCLEOTIDE SEQUENCE [LARGE SCALE GENOMIC DNA]</scope>
    <source>
        <strain evidence="3 4">SP-41</strain>
    </source>
</reference>
<dbReference type="EC" id="3.5.1.-" evidence="3"/>
<dbReference type="InterPro" id="IPR023696">
    <property type="entry name" value="Ureohydrolase_dom_sf"/>
</dbReference>
<dbReference type="InterPro" id="IPR037138">
    <property type="entry name" value="His_deacetylse_dom_sf"/>
</dbReference>
<dbReference type="AlphaFoldDB" id="A0A4P7P1C7"/>
<dbReference type="GO" id="GO:0016787">
    <property type="term" value="F:hydrolase activity"/>
    <property type="evidence" value="ECO:0007669"/>
    <property type="project" value="UniProtKB-KW"/>
</dbReference>
<dbReference type="Pfam" id="PF00850">
    <property type="entry name" value="Hist_deacetyl"/>
    <property type="match status" value="1"/>
</dbReference>
<dbReference type="Proteomes" id="UP000296201">
    <property type="component" value="Chromosome"/>
</dbReference>
<dbReference type="CDD" id="cd09992">
    <property type="entry name" value="HDAC_classII"/>
    <property type="match status" value="1"/>
</dbReference>
<evidence type="ECO:0000313" key="4">
    <source>
        <dbReference type="Proteomes" id="UP000296201"/>
    </source>
</evidence>
<proteinExistence type="inferred from homology"/>
<keyword evidence="4" id="KW-1185">Reference proteome</keyword>
<dbReference type="GO" id="GO:0004407">
    <property type="term" value="F:histone deacetylase activity"/>
    <property type="evidence" value="ECO:0007669"/>
    <property type="project" value="TreeGrafter"/>
</dbReference>
<dbReference type="OrthoDB" id="9808367at2"/>